<dbReference type="InterPro" id="IPR002173">
    <property type="entry name" value="Carboh/pur_kinase_PfkB_CS"/>
</dbReference>
<dbReference type="FunFam" id="3.40.1190.20:FF:000005">
    <property type="entry name" value="Probable fructokinase-2"/>
    <property type="match status" value="1"/>
</dbReference>
<dbReference type="InterPro" id="IPR050306">
    <property type="entry name" value="PfkB_Carbo_kinase"/>
</dbReference>
<dbReference type="CDD" id="cd01167">
    <property type="entry name" value="bac_FRK"/>
    <property type="match status" value="1"/>
</dbReference>
<dbReference type="InterPro" id="IPR011611">
    <property type="entry name" value="PfkB_dom"/>
</dbReference>
<dbReference type="SUPFAM" id="SSF53613">
    <property type="entry name" value="Ribokinase-like"/>
    <property type="match status" value="1"/>
</dbReference>
<comment type="similarity">
    <text evidence="2 10">Belongs to the carbohydrate kinase PfkB family.</text>
</comment>
<dbReference type="PROSITE" id="PS00584">
    <property type="entry name" value="PFKB_KINASES_2"/>
    <property type="match status" value="1"/>
</dbReference>
<dbReference type="PRINTS" id="PR00990">
    <property type="entry name" value="RIBOKINASE"/>
</dbReference>
<dbReference type="PROSITE" id="PS00583">
    <property type="entry name" value="PFKB_KINASES_1"/>
    <property type="match status" value="1"/>
</dbReference>
<gene>
    <name evidence="12" type="ORF">M6B38_335925</name>
</gene>
<dbReference type="GO" id="GO:0008865">
    <property type="term" value="F:fructokinase activity"/>
    <property type="evidence" value="ECO:0007669"/>
    <property type="project" value="UniProtKB-EC"/>
</dbReference>
<evidence type="ECO:0000256" key="9">
    <source>
        <dbReference type="ARBA" id="ARBA00048451"/>
    </source>
</evidence>
<evidence type="ECO:0000256" key="1">
    <source>
        <dbReference type="ARBA" id="ARBA00004727"/>
    </source>
</evidence>
<sequence>MSIHQSSPNLYTIAMGLVYNSVDQDLVVSFGEMLVDFVPTVAGVSLAEAPEFVMAPGGAPANVAIAVSRLGGRSAFVGKLGDDEFGRMLAGRLRENGVGDAGVVFERAARTALAFITLKADGDREFMFYRHPSADMLLAESELNLDLLRRAAIFHYGSISLISDPCRTAHLRAMEVAKEAGALLSYDANLRLPLWPSAEEAKSRIMSIWDQADIIKISGDELEFLTGSDKVETDVVMTLWHPQLKLLLVTLGSKGCKYYTKDFHGTVEAIKVHPVDTTGAGDAFVGGMLHRLARDQSALQDERRLREVVRFANVCGAITTTKKGAIPAMPNEAEALEFLENAERH</sequence>
<keyword evidence="6" id="KW-0067">ATP-binding</keyword>
<evidence type="ECO:0000256" key="2">
    <source>
        <dbReference type="ARBA" id="ARBA00010688"/>
    </source>
</evidence>
<name>A0AAX6H054_IRIPA</name>
<reference evidence="12" key="2">
    <citation type="submission" date="2023-04" db="EMBL/GenBank/DDBJ databases">
        <authorList>
            <person name="Bruccoleri R.E."/>
            <person name="Oakeley E.J."/>
            <person name="Faust A.-M."/>
            <person name="Dessus-Babus S."/>
            <person name="Altorfer M."/>
            <person name="Burckhardt D."/>
            <person name="Oertli M."/>
            <person name="Naumann U."/>
            <person name="Petersen F."/>
            <person name="Wong J."/>
        </authorList>
    </citation>
    <scope>NUCLEOTIDE SEQUENCE</scope>
    <source>
        <strain evidence="12">GSM-AAB239-AS_SAM_17_03QT</strain>
        <tissue evidence="12">Leaf</tissue>
    </source>
</reference>
<dbReference type="EMBL" id="JANAVB010014600">
    <property type="protein sequence ID" value="KAJ6834154.1"/>
    <property type="molecule type" value="Genomic_DNA"/>
</dbReference>
<dbReference type="GO" id="GO:0005524">
    <property type="term" value="F:ATP binding"/>
    <property type="evidence" value="ECO:0007669"/>
    <property type="project" value="UniProtKB-KW"/>
</dbReference>
<dbReference type="Proteomes" id="UP001140949">
    <property type="component" value="Unassembled WGS sequence"/>
</dbReference>
<keyword evidence="4" id="KW-0547">Nucleotide-binding</keyword>
<dbReference type="Gene3D" id="3.40.1190.20">
    <property type="match status" value="1"/>
</dbReference>
<dbReference type="InterPro" id="IPR002139">
    <property type="entry name" value="Ribo/fructo_kinase"/>
</dbReference>
<keyword evidence="13" id="KW-1185">Reference proteome</keyword>
<reference evidence="12" key="1">
    <citation type="journal article" date="2023" name="GigaByte">
        <title>Genome assembly of the bearded iris, Iris pallida Lam.</title>
        <authorList>
            <person name="Bruccoleri R.E."/>
            <person name="Oakeley E.J."/>
            <person name="Faust A.M.E."/>
            <person name="Altorfer M."/>
            <person name="Dessus-Babus S."/>
            <person name="Burckhardt D."/>
            <person name="Oertli M."/>
            <person name="Naumann U."/>
            <person name="Petersen F."/>
            <person name="Wong J."/>
        </authorList>
    </citation>
    <scope>NUCLEOTIDE SEQUENCE</scope>
    <source>
        <strain evidence="12">GSM-AAB239-AS_SAM_17_03QT</strain>
    </source>
</reference>
<dbReference type="PANTHER" id="PTHR43085:SF24">
    <property type="entry name" value="FRUCTOKINASE-4-RELATED"/>
    <property type="match status" value="1"/>
</dbReference>
<evidence type="ECO:0000259" key="11">
    <source>
        <dbReference type="Pfam" id="PF00294"/>
    </source>
</evidence>
<evidence type="ECO:0000256" key="5">
    <source>
        <dbReference type="ARBA" id="ARBA00022777"/>
    </source>
</evidence>
<evidence type="ECO:0000256" key="10">
    <source>
        <dbReference type="RuleBase" id="RU003704"/>
    </source>
</evidence>
<evidence type="ECO:0000313" key="13">
    <source>
        <dbReference type="Proteomes" id="UP001140949"/>
    </source>
</evidence>
<evidence type="ECO:0000256" key="4">
    <source>
        <dbReference type="ARBA" id="ARBA00022741"/>
    </source>
</evidence>
<dbReference type="InterPro" id="IPR029056">
    <property type="entry name" value="Ribokinase-like"/>
</dbReference>
<dbReference type="AlphaFoldDB" id="A0AAX6H054"/>
<comment type="pathway">
    <text evidence="1">Glycan biosynthesis; starch biosynthesis.</text>
</comment>
<dbReference type="PANTHER" id="PTHR43085">
    <property type="entry name" value="HEXOKINASE FAMILY MEMBER"/>
    <property type="match status" value="1"/>
</dbReference>
<accession>A0AAX6H054</accession>
<evidence type="ECO:0000256" key="7">
    <source>
        <dbReference type="ARBA" id="ARBA00023277"/>
    </source>
</evidence>
<evidence type="ECO:0000256" key="6">
    <source>
        <dbReference type="ARBA" id="ARBA00022840"/>
    </source>
</evidence>
<dbReference type="GO" id="GO:0006000">
    <property type="term" value="P:fructose metabolic process"/>
    <property type="evidence" value="ECO:0007669"/>
    <property type="project" value="TreeGrafter"/>
</dbReference>
<dbReference type="Pfam" id="PF00294">
    <property type="entry name" value="PfkB"/>
    <property type="match status" value="1"/>
</dbReference>
<keyword evidence="3 10" id="KW-0808">Transferase</keyword>
<evidence type="ECO:0000256" key="3">
    <source>
        <dbReference type="ARBA" id="ARBA00022679"/>
    </source>
</evidence>
<dbReference type="GO" id="GO:0005829">
    <property type="term" value="C:cytosol"/>
    <property type="evidence" value="ECO:0007669"/>
    <property type="project" value="TreeGrafter"/>
</dbReference>
<proteinExistence type="inferred from homology"/>
<organism evidence="12 13">
    <name type="scientific">Iris pallida</name>
    <name type="common">Sweet iris</name>
    <dbReference type="NCBI Taxonomy" id="29817"/>
    <lineage>
        <taxon>Eukaryota</taxon>
        <taxon>Viridiplantae</taxon>
        <taxon>Streptophyta</taxon>
        <taxon>Embryophyta</taxon>
        <taxon>Tracheophyta</taxon>
        <taxon>Spermatophyta</taxon>
        <taxon>Magnoliopsida</taxon>
        <taxon>Liliopsida</taxon>
        <taxon>Asparagales</taxon>
        <taxon>Iridaceae</taxon>
        <taxon>Iridoideae</taxon>
        <taxon>Irideae</taxon>
        <taxon>Iris</taxon>
    </lineage>
</organism>
<keyword evidence="5 10" id="KW-0418">Kinase</keyword>
<comment type="caution">
    <text evidence="12">The sequence shown here is derived from an EMBL/GenBank/DDBJ whole genome shotgun (WGS) entry which is preliminary data.</text>
</comment>
<comment type="catalytic activity">
    <reaction evidence="9">
        <text>D-fructose + ATP = D-fructose 6-phosphate + ADP + H(+)</text>
        <dbReference type="Rhea" id="RHEA:16125"/>
        <dbReference type="ChEBI" id="CHEBI:15378"/>
        <dbReference type="ChEBI" id="CHEBI:30616"/>
        <dbReference type="ChEBI" id="CHEBI:37721"/>
        <dbReference type="ChEBI" id="CHEBI:61527"/>
        <dbReference type="ChEBI" id="CHEBI:456216"/>
        <dbReference type="EC" id="2.7.1.4"/>
    </reaction>
</comment>
<evidence type="ECO:0000256" key="8">
    <source>
        <dbReference type="ARBA" id="ARBA00038887"/>
    </source>
</evidence>
<evidence type="ECO:0000313" key="12">
    <source>
        <dbReference type="EMBL" id="KAJ6834154.1"/>
    </source>
</evidence>
<protein>
    <recommendedName>
        <fullName evidence="8">fructokinase</fullName>
        <ecNumber evidence="8">2.7.1.4</ecNumber>
    </recommendedName>
</protein>
<feature type="domain" description="Carbohydrate kinase PfkB" evidence="11">
    <location>
        <begin position="25"/>
        <end position="330"/>
    </location>
</feature>
<dbReference type="EC" id="2.7.1.4" evidence="8"/>
<keyword evidence="7" id="KW-0119">Carbohydrate metabolism</keyword>